<feature type="domain" description="ABC transmembrane type-1" evidence="11">
    <location>
        <begin position="275"/>
        <end position="549"/>
    </location>
</feature>
<evidence type="ECO:0000313" key="13">
    <source>
        <dbReference type="Proteomes" id="UP000192596"/>
    </source>
</evidence>
<name>A0A1V8TCM4_9PEZI</name>
<feature type="transmembrane region" description="Helical" evidence="9">
    <location>
        <begin position="130"/>
        <end position="151"/>
    </location>
</feature>
<reference evidence="13" key="1">
    <citation type="submission" date="2017-03" db="EMBL/GenBank/DDBJ databases">
        <title>Genomes of endolithic fungi from Antarctica.</title>
        <authorList>
            <person name="Coleine C."/>
            <person name="Masonjones S."/>
            <person name="Stajich J.E."/>
        </authorList>
    </citation>
    <scope>NUCLEOTIDE SEQUENCE [LARGE SCALE GENOMIC DNA]</scope>
    <source>
        <strain evidence="13">CCFEE 5527</strain>
    </source>
</reference>
<keyword evidence="7 9" id="KW-1133">Transmembrane helix</keyword>
<dbReference type="PROSITE" id="PS00211">
    <property type="entry name" value="ABC_TRANSPORTER_1"/>
    <property type="match status" value="1"/>
</dbReference>
<feature type="transmembrane region" description="Helical" evidence="9">
    <location>
        <begin position="519"/>
        <end position="540"/>
    </location>
</feature>
<dbReference type="Gene3D" id="1.20.1560.10">
    <property type="entry name" value="ABC transporter type 1, transmembrane domain"/>
    <property type="match status" value="2"/>
</dbReference>
<dbReference type="GO" id="GO:0016887">
    <property type="term" value="F:ATP hydrolysis activity"/>
    <property type="evidence" value="ECO:0007669"/>
    <property type="project" value="InterPro"/>
</dbReference>
<feature type="transmembrane region" description="Helical" evidence="9">
    <location>
        <begin position="98"/>
        <end position="118"/>
    </location>
</feature>
<gene>
    <name evidence="12" type="ORF">B0A48_06006</name>
</gene>
<dbReference type="GO" id="GO:0140359">
    <property type="term" value="F:ABC-type transporter activity"/>
    <property type="evidence" value="ECO:0007669"/>
    <property type="project" value="InterPro"/>
</dbReference>
<evidence type="ECO:0000256" key="4">
    <source>
        <dbReference type="ARBA" id="ARBA00022692"/>
    </source>
</evidence>
<dbReference type="CDD" id="cd18579">
    <property type="entry name" value="ABC_6TM_ABCC_D1"/>
    <property type="match status" value="1"/>
</dbReference>
<dbReference type="SUPFAM" id="SSF52540">
    <property type="entry name" value="P-loop containing nucleoside triphosphate hydrolases"/>
    <property type="match status" value="2"/>
</dbReference>
<evidence type="ECO:0000313" key="12">
    <source>
        <dbReference type="EMBL" id="OQO09115.1"/>
    </source>
</evidence>
<evidence type="ECO:0000256" key="3">
    <source>
        <dbReference type="ARBA" id="ARBA00022475"/>
    </source>
</evidence>
<dbReference type="Gene3D" id="3.40.50.300">
    <property type="entry name" value="P-loop containing nucleotide triphosphate hydrolases"/>
    <property type="match status" value="2"/>
</dbReference>
<dbReference type="InterPro" id="IPR003593">
    <property type="entry name" value="AAA+_ATPase"/>
</dbReference>
<feature type="transmembrane region" description="Helical" evidence="9">
    <location>
        <begin position="303"/>
        <end position="328"/>
    </location>
</feature>
<dbReference type="Pfam" id="PF24357">
    <property type="entry name" value="TMD0_ABC"/>
    <property type="match status" value="1"/>
</dbReference>
<feature type="domain" description="ABC transporter" evidence="10">
    <location>
        <begin position="1205"/>
        <end position="1436"/>
    </location>
</feature>
<protein>
    <recommendedName>
        <fullName evidence="14">ABC transporter</fullName>
    </recommendedName>
</protein>
<dbReference type="PANTHER" id="PTHR24223">
    <property type="entry name" value="ATP-BINDING CASSETTE SUB-FAMILY C"/>
    <property type="match status" value="1"/>
</dbReference>
<dbReference type="GO" id="GO:0005886">
    <property type="term" value="C:plasma membrane"/>
    <property type="evidence" value="ECO:0007669"/>
    <property type="project" value="UniProtKB-SubCell"/>
</dbReference>
<keyword evidence="8 9" id="KW-0472">Membrane</keyword>
<evidence type="ECO:0000256" key="5">
    <source>
        <dbReference type="ARBA" id="ARBA00022741"/>
    </source>
</evidence>
<dbReference type="GO" id="GO:0005524">
    <property type="term" value="F:ATP binding"/>
    <property type="evidence" value="ECO:0007669"/>
    <property type="project" value="UniProtKB-KW"/>
</dbReference>
<dbReference type="InterPro" id="IPR044746">
    <property type="entry name" value="ABCC_6TM_D1"/>
</dbReference>
<feature type="transmembrane region" description="Helical" evidence="9">
    <location>
        <begin position="927"/>
        <end position="950"/>
    </location>
</feature>
<dbReference type="InterPro" id="IPR050173">
    <property type="entry name" value="ABC_transporter_C-like"/>
</dbReference>
<evidence type="ECO:0000256" key="8">
    <source>
        <dbReference type="ARBA" id="ARBA00023136"/>
    </source>
</evidence>
<dbReference type="FunFam" id="1.20.1560.10:FF:000055">
    <property type="entry name" value="ABC multidrug transporter (Eurofung)"/>
    <property type="match status" value="1"/>
</dbReference>
<dbReference type="FunFam" id="3.40.50.300:FF:000838">
    <property type="entry name" value="ABC multidrug transporter (Eurofung)"/>
    <property type="match status" value="1"/>
</dbReference>
<evidence type="ECO:0008006" key="14">
    <source>
        <dbReference type="Google" id="ProtNLM"/>
    </source>
</evidence>
<dbReference type="SMART" id="SM00382">
    <property type="entry name" value="AAA"/>
    <property type="match status" value="2"/>
</dbReference>
<dbReference type="FunFam" id="1.20.1560.10:FF:000066">
    <property type="entry name" value="ABC multidrug transporter (Eurofung)"/>
    <property type="match status" value="1"/>
</dbReference>
<dbReference type="OrthoDB" id="6500128at2759"/>
<feature type="transmembrane region" description="Helical" evidence="9">
    <location>
        <begin position="484"/>
        <end position="513"/>
    </location>
</feature>
<feature type="transmembrane region" description="Helical" evidence="9">
    <location>
        <begin position="260"/>
        <end position="283"/>
    </location>
</feature>
<keyword evidence="3" id="KW-1003">Cell membrane</keyword>
<evidence type="ECO:0000259" key="10">
    <source>
        <dbReference type="PROSITE" id="PS50893"/>
    </source>
</evidence>
<dbReference type="InterPro" id="IPR044726">
    <property type="entry name" value="ABCC_6TM_D2"/>
</dbReference>
<feature type="transmembrane region" description="Helical" evidence="9">
    <location>
        <begin position="376"/>
        <end position="395"/>
    </location>
</feature>
<evidence type="ECO:0000256" key="2">
    <source>
        <dbReference type="ARBA" id="ARBA00022448"/>
    </source>
</evidence>
<dbReference type="CDD" id="cd18580">
    <property type="entry name" value="ABC_6TM_ABCC_D2"/>
    <property type="match status" value="1"/>
</dbReference>
<feature type="transmembrane region" description="Helical" evidence="9">
    <location>
        <begin position="1110"/>
        <end position="1131"/>
    </location>
</feature>
<feature type="transmembrane region" description="Helical" evidence="9">
    <location>
        <begin position="1137"/>
        <end position="1156"/>
    </location>
</feature>
<dbReference type="PANTHER" id="PTHR24223:SF404">
    <property type="entry name" value="ABC MULTIDRUG TRANSPORTER (EUROFUNG)-RELATED"/>
    <property type="match status" value="1"/>
</dbReference>
<dbReference type="Proteomes" id="UP000192596">
    <property type="component" value="Unassembled WGS sequence"/>
</dbReference>
<dbReference type="InterPro" id="IPR056227">
    <property type="entry name" value="TMD0_ABC"/>
</dbReference>
<comment type="subcellular location">
    <subcellularLocation>
        <location evidence="1">Cell membrane</location>
        <topology evidence="1">Multi-pass membrane protein</topology>
    </subcellularLocation>
</comment>
<evidence type="ECO:0000256" key="1">
    <source>
        <dbReference type="ARBA" id="ARBA00004651"/>
    </source>
</evidence>
<dbReference type="InterPro" id="IPR011527">
    <property type="entry name" value="ABC1_TM_dom"/>
</dbReference>
<keyword evidence="5" id="KW-0547">Nucleotide-binding</keyword>
<dbReference type="Pfam" id="PF00664">
    <property type="entry name" value="ABC_membrane"/>
    <property type="match status" value="1"/>
</dbReference>
<keyword evidence="6" id="KW-0067">ATP-binding</keyword>
<dbReference type="InterPro" id="IPR003439">
    <property type="entry name" value="ABC_transporter-like_ATP-bd"/>
</dbReference>
<evidence type="ECO:0000256" key="9">
    <source>
        <dbReference type="SAM" id="Phobius"/>
    </source>
</evidence>
<comment type="caution">
    <text evidence="12">The sequence shown here is derived from an EMBL/GenBank/DDBJ whole genome shotgun (WGS) entry which is preliminary data.</text>
</comment>
<dbReference type="PROSITE" id="PS50893">
    <property type="entry name" value="ABC_TRANSPORTER_2"/>
    <property type="match status" value="2"/>
</dbReference>
<evidence type="ECO:0000259" key="11">
    <source>
        <dbReference type="PROSITE" id="PS50929"/>
    </source>
</evidence>
<feature type="transmembrane region" description="Helical" evidence="9">
    <location>
        <begin position="66"/>
        <end position="86"/>
    </location>
</feature>
<dbReference type="SUPFAM" id="SSF90123">
    <property type="entry name" value="ABC transporter transmembrane region"/>
    <property type="match status" value="2"/>
</dbReference>
<proteinExistence type="predicted"/>
<keyword evidence="2" id="KW-0813">Transport</keyword>
<evidence type="ECO:0000256" key="6">
    <source>
        <dbReference type="ARBA" id="ARBA00022840"/>
    </source>
</evidence>
<dbReference type="Pfam" id="PF00005">
    <property type="entry name" value="ABC_tran"/>
    <property type="match status" value="2"/>
</dbReference>
<dbReference type="InterPro" id="IPR017871">
    <property type="entry name" value="ABC_transporter-like_CS"/>
</dbReference>
<accession>A0A1V8TCM4</accession>
<feature type="domain" description="ABC transmembrane type-1" evidence="11">
    <location>
        <begin position="904"/>
        <end position="1168"/>
    </location>
</feature>
<dbReference type="EMBL" id="NAJO01000011">
    <property type="protein sequence ID" value="OQO09115.1"/>
    <property type="molecule type" value="Genomic_DNA"/>
</dbReference>
<keyword evidence="13" id="KW-1185">Reference proteome</keyword>
<dbReference type="InParanoid" id="A0A1V8TCM4"/>
<feature type="transmembrane region" description="Helical" evidence="9">
    <location>
        <begin position="157"/>
        <end position="174"/>
    </location>
</feature>
<dbReference type="InterPro" id="IPR036640">
    <property type="entry name" value="ABC1_TM_sf"/>
</dbReference>
<feature type="transmembrane region" description="Helical" evidence="9">
    <location>
        <begin position="401"/>
        <end position="424"/>
    </location>
</feature>
<keyword evidence="4 9" id="KW-0812">Transmembrane</keyword>
<sequence>MACSPIADQLLGPRVDTACRAFDFTLEFEDVVFGIVPAAIFLCCAVVNGAALIRRSKAAASRSWRLAVKMVAWSAVVTAQLAFLIYRTKITQYQTRASIAADILTLFASIAAGILSVLQHQRSLRPSNLLAIYLTISSTLGIARVRTLWLITPASQTAITFIVAFTFSVLALVFESTKNASTRSINERKEATESYSGLWNRTVFLWLTHTFFTGYSKVLSIPDLPLLDVKLRTPRLSGELMKQWRLYAHKDGNRLLRALWAAYGWSFLSGVFPRLALTAFTFLQPSLITTTVNYISVPQSDKAYGRALIGAWALCYLGLAVSHSALLYQSTRFTTRLRGGLIGLIYERALATTTAEHGDITAVALMSTDVERISRSLTFVHDLWGSLIDIGIATWLLARQLGLACVAPIIVVIIFIAITSRIAAAMNTAQGRWIEKIQARLRVTSAFLDDIKSVKMQGLTGVLANTVRDLRTTEIETSKAFRTLLVGVLLLSLTPINIAPVVTFGVYVGVAFWKGQTLLTAQAFTSVALVTLLTSPAVMFTQTLPSVVQCFACFKRIEKFCRYGAEPWDPDTDHEQPLIGNDVALQFVRGGLSSHTSDAVAFEGQDIRWTPTNPVVLPDLSLVIPRGKLTAIFGPVGSGKSTLLQSIIGETLAQPSVIARLQRPIAFCSQDAWLEHRSVRDSILGTLPYEEKWYETIVKACALGQDLESFEQGDATILGSNAMNISGGQKKRITLARALYARCAMLILDDVFSGMDAHTITSVVESLFGADGLLKRGPMTVISATHDLAIASRCDFVVAMDAGRIIKTGTPASVLGTIEVDSKAAGTVSESEVSEANPLAEPSSNPILKTTKTKVAEVVEDPLDKSRQQGDFAVYGYYFRSSGYTTMVGYAVTIALWILLTECPTIWLKYWSETNSVHPNAHVGMYMGVYAAFGILASIAACAACWFAFIPMISNSATGMHQDLLDTVTRAPLSFFVKTNTGTIQNRFSEDMQLLDMQLPSDLVNASSSLVSVIVKVVILFVFARYLGATVPVLAVALFFLQRFYLRTSRQLRLLGIEAKAPLYTAFNESTAGGATIRAFGWEQQYTRKLHDLVDTSQRPVYILACVQHWLNFALDVMVAALAVLLVTIVVRWQENFSGGSVGVALVMIVGFNTVLSRLIITWTACESSIGAVARVRQFVTKTETEDVPTGKTAMQMGWPTSGLVEFADVTAGYSTSVPPAIKEVSLTINPGQHVAICGRSGSGKSTLLLSLVRMINCSSGQIRIDGSNIADIPSNLLCSSLNIVPQDPLLLPGTVRANIDPHGLAQDTDILEALVKVKLNAIVAERGGLNAEMDTAAWSTGQKQLLCLARALLRKSKILLLDEATSTLDNDTEAEMQHVISTAFMHCTVIAVLHRLEQVELYNEVVMMADGELVEHGVPSELMHNEGSRFRALRAATSSGR</sequence>
<dbReference type="PROSITE" id="PS50929">
    <property type="entry name" value="ABC_TM1F"/>
    <property type="match status" value="2"/>
</dbReference>
<dbReference type="InterPro" id="IPR027417">
    <property type="entry name" value="P-loop_NTPase"/>
</dbReference>
<feature type="transmembrane region" description="Helical" evidence="9">
    <location>
        <begin position="31"/>
        <end position="54"/>
    </location>
</feature>
<organism evidence="12 13">
    <name type="scientific">Cryoendolithus antarcticus</name>
    <dbReference type="NCBI Taxonomy" id="1507870"/>
    <lineage>
        <taxon>Eukaryota</taxon>
        <taxon>Fungi</taxon>
        <taxon>Dikarya</taxon>
        <taxon>Ascomycota</taxon>
        <taxon>Pezizomycotina</taxon>
        <taxon>Dothideomycetes</taxon>
        <taxon>Dothideomycetidae</taxon>
        <taxon>Cladosporiales</taxon>
        <taxon>Cladosporiaceae</taxon>
        <taxon>Cryoendolithus</taxon>
    </lineage>
</organism>
<evidence type="ECO:0000256" key="7">
    <source>
        <dbReference type="ARBA" id="ARBA00022989"/>
    </source>
</evidence>
<dbReference type="STRING" id="1507870.A0A1V8TCM4"/>
<feature type="domain" description="ABC transporter" evidence="10">
    <location>
        <begin position="602"/>
        <end position="827"/>
    </location>
</feature>
<feature type="transmembrane region" description="Helical" evidence="9">
    <location>
        <begin position="887"/>
        <end position="907"/>
    </location>
</feature>